<reference evidence="4 5" key="1">
    <citation type="submission" date="2016-07" db="EMBL/GenBank/DDBJ databases">
        <title>Pervasive Adenine N6-methylation of Active Genes in Fungi.</title>
        <authorList>
            <consortium name="DOE Joint Genome Institute"/>
            <person name="Mondo S.J."/>
            <person name="Dannebaum R.O."/>
            <person name="Kuo R.C."/>
            <person name="Labutti K."/>
            <person name="Haridas S."/>
            <person name="Kuo A."/>
            <person name="Salamov A."/>
            <person name="Ahrendt S.R."/>
            <person name="Lipzen A."/>
            <person name="Sullivan W."/>
            <person name="Andreopoulos W.B."/>
            <person name="Clum A."/>
            <person name="Lindquist E."/>
            <person name="Daum C."/>
            <person name="Ramamoorthy G.K."/>
            <person name="Gryganskyi A."/>
            <person name="Culley D."/>
            <person name="Magnuson J.K."/>
            <person name="James T.Y."/>
            <person name="O'Malley M.A."/>
            <person name="Stajich J.E."/>
            <person name="Spatafora J.W."/>
            <person name="Visel A."/>
            <person name="Grigoriev I.V."/>
        </authorList>
    </citation>
    <scope>NUCLEOTIDE SEQUENCE [LARGE SCALE GENOMIC DNA]</scope>
    <source>
        <strain evidence="4 5">ATCC 12442</strain>
    </source>
</reference>
<evidence type="ECO:0000256" key="1">
    <source>
        <dbReference type="ARBA" id="ARBA00007818"/>
    </source>
</evidence>
<dbReference type="Pfam" id="PF05907">
    <property type="entry name" value="CXXC_Zn-b_euk"/>
    <property type="match status" value="1"/>
</dbReference>
<name>A0A1Y1WB60_9FUNG</name>
<keyword evidence="5" id="KW-1185">Reference proteome</keyword>
<organism evidence="4 5">
    <name type="scientific">Linderina pennispora</name>
    <dbReference type="NCBI Taxonomy" id="61395"/>
    <lineage>
        <taxon>Eukaryota</taxon>
        <taxon>Fungi</taxon>
        <taxon>Fungi incertae sedis</taxon>
        <taxon>Zoopagomycota</taxon>
        <taxon>Kickxellomycotina</taxon>
        <taxon>Kickxellomycetes</taxon>
        <taxon>Kickxellales</taxon>
        <taxon>Kickxellaceae</taxon>
        <taxon>Linderina</taxon>
    </lineage>
</organism>
<dbReference type="Proteomes" id="UP000193922">
    <property type="component" value="Unassembled WGS sequence"/>
</dbReference>
<dbReference type="SUPFAM" id="SSF141678">
    <property type="entry name" value="MAL13P1.257-like"/>
    <property type="match status" value="1"/>
</dbReference>
<dbReference type="GO" id="GO:0008270">
    <property type="term" value="F:zinc ion binding"/>
    <property type="evidence" value="ECO:0007669"/>
    <property type="project" value="TreeGrafter"/>
</dbReference>
<proteinExistence type="inferred from homology"/>
<dbReference type="STRING" id="61395.A0A1Y1WB60"/>
<dbReference type="EMBL" id="MCFD01000005">
    <property type="protein sequence ID" value="ORX70777.1"/>
    <property type="molecule type" value="Genomic_DNA"/>
</dbReference>
<evidence type="ECO:0000313" key="4">
    <source>
        <dbReference type="EMBL" id="ORX70777.1"/>
    </source>
</evidence>
<evidence type="ECO:0000313" key="5">
    <source>
        <dbReference type="Proteomes" id="UP000193922"/>
    </source>
</evidence>
<comment type="caution">
    <text evidence="4">The sequence shown here is derived from an EMBL/GenBank/DDBJ whole genome shotgun (WGS) entry which is preliminary data.</text>
</comment>
<comment type="similarity">
    <text evidence="1">Belongs to the UPF0587 family.</text>
</comment>
<dbReference type="AlphaFoldDB" id="A0A1Y1WB60"/>
<sequence>MVKLNLQFQAELTNVTNVVPADADYAWNFKVKCNSCHEVTPNFITISAEDNSSISGSRGEANFVMRCKFCKRESSASIEGSPKPYTADDSGSMATILSLECRGLEPVEFEPRDGWKAEGVESGTAFEIDLTEGEWYDYDEKASDEVSITEIKHQIVRG</sequence>
<dbReference type="GeneID" id="63800075"/>
<keyword evidence="3" id="KW-0862">Zinc</keyword>
<dbReference type="PANTHER" id="PTHR12857">
    <property type="entry name" value="CXXC MOTIF CONTAINING ZINC BINDING PROTEIN"/>
    <property type="match status" value="1"/>
</dbReference>
<dbReference type="InterPro" id="IPR008584">
    <property type="entry name" value="CXXC_Zn-binding_euk"/>
</dbReference>
<gene>
    <name evidence="4" type="ORF">DL89DRAFT_140121</name>
</gene>
<dbReference type="OrthoDB" id="10248838at2759"/>
<keyword evidence="2" id="KW-0479">Metal-binding</keyword>
<dbReference type="RefSeq" id="XP_040744356.1">
    <property type="nucleotide sequence ID" value="XM_040883427.1"/>
</dbReference>
<dbReference type="PANTHER" id="PTHR12857:SF0">
    <property type="entry name" value="CXXC MOTIF CONTAINING ZINC BINDING PROTEIN"/>
    <property type="match status" value="1"/>
</dbReference>
<evidence type="ECO:0000256" key="2">
    <source>
        <dbReference type="ARBA" id="ARBA00022723"/>
    </source>
</evidence>
<accession>A0A1Y1WB60</accession>
<evidence type="ECO:0000256" key="3">
    <source>
        <dbReference type="ARBA" id="ARBA00022833"/>
    </source>
</evidence>
<protein>
    <submittedName>
        <fullName evidence="4">DUF866-domain-containing protein</fullName>
    </submittedName>
</protein>